<keyword evidence="2" id="KW-1185">Reference proteome</keyword>
<evidence type="ECO:0008006" key="3">
    <source>
        <dbReference type="Google" id="ProtNLM"/>
    </source>
</evidence>
<dbReference type="SUPFAM" id="SSF54695">
    <property type="entry name" value="POZ domain"/>
    <property type="match status" value="1"/>
</dbReference>
<evidence type="ECO:0000313" key="1">
    <source>
        <dbReference type="EMBL" id="RDW82789.1"/>
    </source>
</evidence>
<dbReference type="PANTHER" id="PTHR47843">
    <property type="entry name" value="BTB DOMAIN-CONTAINING PROTEIN-RELATED"/>
    <property type="match status" value="1"/>
</dbReference>
<dbReference type="OrthoDB" id="3545524at2759"/>
<protein>
    <recommendedName>
        <fullName evidence="3">BTB domain-containing protein</fullName>
    </recommendedName>
</protein>
<dbReference type="InterPro" id="IPR011333">
    <property type="entry name" value="SKP1/BTB/POZ_sf"/>
</dbReference>
<dbReference type="Gene3D" id="3.30.710.10">
    <property type="entry name" value="Potassium Channel Kv1.1, Chain A"/>
    <property type="match status" value="1"/>
</dbReference>
<dbReference type="PANTHER" id="PTHR47843:SF2">
    <property type="entry name" value="BTB DOMAIN-CONTAINING PROTEIN"/>
    <property type="match status" value="1"/>
</dbReference>
<dbReference type="EMBL" id="PDLM01000003">
    <property type="protein sequence ID" value="RDW82789.1"/>
    <property type="molecule type" value="Genomic_DNA"/>
</dbReference>
<proteinExistence type="predicted"/>
<accession>A0A3D8S8W3</accession>
<dbReference type="AlphaFoldDB" id="A0A3D8S8W3"/>
<dbReference type="Proteomes" id="UP000256645">
    <property type="component" value="Unassembled WGS sequence"/>
</dbReference>
<name>A0A3D8S8W3_9HELO</name>
<evidence type="ECO:0000313" key="2">
    <source>
        <dbReference type="Proteomes" id="UP000256645"/>
    </source>
</evidence>
<gene>
    <name evidence="1" type="ORF">BP6252_03901</name>
</gene>
<reference evidence="1 2" key="1">
    <citation type="journal article" date="2018" name="IMA Fungus">
        <title>IMA Genome-F 9: Draft genome sequence of Annulohypoxylon stygium, Aspergillus mulundensis, Berkeleyomyces basicola (syn. Thielaviopsis basicola), Ceratocystis smalleyi, two Cercospora beticola strains, Coleophoma cylindrospora, Fusarium fracticaudum, Phialophora cf. hyalina, and Morchella septimelata.</title>
        <authorList>
            <person name="Wingfield B.D."/>
            <person name="Bills G.F."/>
            <person name="Dong Y."/>
            <person name="Huang W."/>
            <person name="Nel W.J."/>
            <person name="Swalarsk-Parry B.S."/>
            <person name="Vaghefi N."/>
            <person name="Wilken P.M."/>
            <person name="An Z."/>
            <person name="de Beer Z.W."/>
            <person name="De Vos L."/>
            <person name="Chen L."/>
            <person name="Duong T.A."/>
            <person name="Gao Y."/>
            <person name="Hammerbacher A."/>
            <person name="Kikkert J.R."/>
            <person name="Li Y."/>
            <person name="Li H."/>
            <person name="Li K."/>
            <person name="Li Q."/>
            <person name="Liu X."/>
            <person name="Ma X."/>
            <person name="Naidoo K."/>
            <person name="Pethybridge S.J."/>
            <person name="Sun J."/>
            <person name="Steenkamp E.T."/>
            <person name="van der Nest M.A."/>
            <person name="van Wyk S."/>
            <person name="Wingfield M.J."/>
            <person name="Xiong C."/>
            <person name="Yue Q."/>
            <person name="Zhang X."/>
        </authorList>
    </citation>
    <scope>NUCLEOTIDE SEQUENCE [LARGE SCALE GENOMIC DNA]</scope>
    <source>
        <strain evidence="1 2">BP6252</strain>
    </source>
</reference>
<sequence>MPTNNCSINSPLSLKRVKTGVAEVPEKRPKLSPANNFHEFIRVMVGNKSQKFLIPKSLLVFTSGYFEAACRENSGCSDGAVIEVCLAHVDPKIFGIYVTWLYMTNLTASDDFVKFPKAEADAPNLQPQLRRALFYRLEAQREQLVECYCLGDFLQAPKFQNATMNLLIENGSRDAAHRERIREPLMVDIKSVYRNTKAGSPLRALTVDAVIYSHGARNQLKPDILEFWQDLGKKAMDLLANKALPSNPFLMDPCTFHIHPDKRDGFQCPEKRTCM</sequence>
<comment type="caution">
    <text evidence="1">The sequence shown here is derived from an EMBL/GenBank/DDBJ whole genome shotgun (WGS) entry which is preliminary data.</text>
</comment>
<organism evidence="1 2">
    <name type="scientific">Coleophoma cylindrospora</name>
    <dbReference type="NCBI Taxonomy" id="1849047"/>
    <lineage>
        <taxon>Eukaryota</taxon>
        <taxon>Fungi</taxon>
        <taxon>Dikarya</taxon>
        <taxon>Ascomycota</taxon>
        <taxon>Pezizomycotina</taxon>
        <taxon>Leotiomycetes</taxon>
        <taxon>Helotiales</taxon>
        <taxon>Dermateaceae</taxon>
        <taxon>Coleophoma</taxon>
    </lineage>
</organism>
<dbReference type="STRING" id="1849047.A0A3D8S8W3"/>